<reference evidence="6 7" key="1">
    <citation type="submission" date="2015-10" db="EMBL/GenBank/DDBJ databases">
        <title>Draft genome sequence of Streptomyces sp. RV15, isolated from a marine sponge.</title>
        <authorList>
            <person name="Ruckert C."/>
            <person name="Abdelmohsen U.R."/>
            <person name="Winkler A."/>
            <person name="Hentschel U."/>
            <person name="Kalinowski J."/>
            <person name="Kampfer P."/>
            <person name="Glaeser S."/>
        </authorList>
    </citation>
    <scope>NUCLEOTIDE SEQUENCE [LARGE SCALE GENOMIC DNA]</scope>
    <source>
        <strain evidence="6 7">RV15</strain>
    </source>
</reference>
<dbReference type="Gene3D" id="1.20.120.530">
    <property type="entry name" value="GntR ligand-binding domain-like"/>
    <property type="match status" value="1"/>
</dbReference>
<evidence type="ECO:0000256" key="4">
    <source>
        <dbReference type="SAM" id="Coils"/>
    </source>
</evidence>
<sequence>MSLSEDLAERLLSEIIDGTYPPDAALPPEAELAEQASVSRLTVREAVKQLRAQNVVRVVRGRGTYVNAPDRWTALEPVIRAASRSSHTSLSERLIEARRLIENGATELAALRRGETDLAELREHLATMREAADEADTEKFVQADIDFHATVMRATGNLFVPLLFEPFGPLLAEGRRETSAVPQIRANAIAHHETVLAALESGNPDKAREAMNAHMNQTANDYRTHVLKSPEST</sequence>
<dbReference type="SUPFAM" id="SSF48008">
    <property type="entry name" value="GntR ligand-binding domain-like"/>
    <property type="match status" value="1"/>
</dbReference>
<evidence type="ECO:0000256" key="3">
    <source>
        <dbReference type="ARBA" id="ARBA00023163"/>
    </source>
</evidence>
<feature type="domain" description="HTH gntR-type" evidence="5">
    <location>
        <begin position="1"/>
        <end position="69"/>
    </location>
</feature>
<feature type="coiled-coil region" evidence="4">
    <location>
        <begin position="111"/>
        <end position="138"/>
    </location>
</feature>
<dbReference type="Pfam" id="PF00392">
    <property type="entry name" value="GntR"/>
    <property type="match status" value="1"/>
</dbReference>
<dbReference type="InterPro" id="IPR000524">
    <property type="entry name" value="Tscrpt_reg_HTH_GntR"/>
</dbReference>
<dbReference type="Proteomes" id="UP000053260">
    <property type="component" value="Unassembled WGS sequence"/>
</dbReference>
<dbReference type="Gene3D" id="1.10.10.10">
    <property type="entry name" value="Winged helix-like DNA-binding domain superfamily/Winged helix DNA-binding domain"/>
    <property type="match status" value="1"/>
</dbReference>
<comment type="caution">
    <text evidence="6">The sequence shown here is derived from an EMBL/GenBank/DDBJ whole genome shotgun (WGS) entry which is preliminary data.</text>
</comment>
<dbReference type="SMART" id="SM00345">
    <property type="entry name" value="HTH_GNTR"/>
    <property type="match status" value="1"/>
</dbReference>
<keyword evidence="2" id="KW-0238">DNA-binding</keyword>
<dbReference type="SMART" id="SM00895">
    <property type="entry name" value="FCD"/>
    <property type="match status" value="1"/>
</dbReference>
<dbReference type="STRING" id="909626.AQJ91_05705"/>
<organism evidence="6 7">
    <name type="scientific">Streptomyces dysideae</name>
    <dbReference type="NCBI Taxonomy" id="909626"/>
    <lineage>
        <taxon>Bacteria</taxon>
        <taxon>Bacillati</taxon>
        <taxon>Actinomycetota</taxon>
        <taxon>Actinomycetes</taxon>
        <taxon>Kitasatosporales</taxon>
        <taxon>Streptomycetaceae</taxon>
        <taxon>Streptomyces</taxon>
    </lineage>
</organism>
<keyword evidence="1" id="KW-0805">Transcription regulation</keyword>
<dbReference type="GO" id="GO:0003677">
    <property type="term" value="F:DNA binding"/>
    <property type="evidence" value="ECO:0007669"/>
    <property type="project" value="UniProtKB-KW"/>
</dbReference>
<keyword evidence="4" id="KW-0175">Coiled coil</keyword>
<evidence type="ECO:0000259" key="5">
    <source>
        <dbReference type="PROSITE" id="PS50949"/>
    </source>
</evidence>
<dbReference type="InterPro" id="IPR036390">
    <property type="entry name" value="WH_DNA-bd_sf"/>
</dbReference>
<name>A0A101V412_9ACTN</name>
<dbReference type="InterPro" id="IPR011711">
    <property type="entry name" value="GntR_C"/>
</dbReference>
<evidence type="ECO:0000313" key="7">
    <source>
        <dbReference type="Proteomes" id="UP000053260"/>
    </source>
</evidence>
<dbReference type="AlphaFoldDB" id="A0A101V412"/>
<dbReference type="PANTHER" id="PTHR43537:SF5">
    <property type="entry name" value="UXU OPERON TRANSCRIPTIONAL REGULATOR"/>
    <property type="match status" value="1"/>
</dbReference>
<dbReference type="OrthoDB" id="4535513at2"/>
<keyword evidence="7" id="KW-1185">Reference proteome</keyword>
<dbReference type="GO" id="GO:0003700">
    <property type="term" value="F:DNA-binding transcription factor activity"/>
    <property type="evidence" value="ECO:0007669"/>
    <property type="project" value="InterPro"/>
</dbReference>
<accession>A0A101V412</accession>
<protein>
    <submittedName>
        <fullName evidence="6">GntR family transcriptional regulator</fullName>
    </submittedName>
</protein>
<dbReference type="PROSITE" id="PS50949">
    <property type="entry name" value="HTH_GNTR"/>
    <property type="match status" value="1"/>
</dbReference>
<evidence type="ECO:0000313" key="6">
    <source>
        <dbReference type="EMBL" id="KUO22078.1"/>
    </source>
</evidence>
<dbReference type="PRINTS" id="PR00035">
    <property type="entry name" value="HTHGNTR"/>
</dbReference>
<keyword evidence="3" id="KW-0804">Transcription</keyword>
<dbReference type="RefSeq" id="WP_067016995.1">
    <property type="nucleotide sequence ID" value="NZ_KQ949076.1"/>
</dbReference>
<evidence type="ECO:0000256" key="2">
    <source>
        <dbReference type="ARBA" id="ARBA00023125"/>
    </source>
</evidence>
<dbReference type="PANTHER" id="PTHR43537">
    <property type="entry name" value="TRANSCRIPTIONAL REGULATOR, GNTR FAMILY"/>
    <property type="match status" value="1"/>
</dbReference>
<proteinExistence type="predicted"/>
<dbReference type="InterPro" id="IPR036388">
    <property type="entry name" value="WH-like_DNA-bd_sf"/>
</dbReference>
<dbReference type="SUPFAM" id="SSF46785">
    <property type="entry name" value="Winged helix' DNA-binding domain"/>
    <property type="match status" value="1"/>
</dbReference>
<evidence type="ECO:0000256" key="1">
    <source>
        <dbReference type="ARBA" id="ARBA00023015"/>
    </source>
</evidence>
<dbReference type="CDD" id="cd07377">
    <property type="entry name" value="WHTH_GntR"/>
    <property type="match status" value="1"/>
</dbReference>
<dbReference type="InterPro" id="IPR008920">
    <property type="entry name" value="TF_FadR/GntR_C"/>
</dbReference>
<dbReference type="EMBL" id="LMXB01000019">
    <property type="protein sequence ID" value="KUO22078.1"/>
    <property type="molecule type" value="Genomic_DNA"/>
</dbReference>
<dbReference type="Pfam" id="PF07729">
    <property type="entry name" value="FCD"/>
    <property type="match status" value="1"/>
</dbReference>
<gene>
    <name evidence="6" type="ORF">AQJ91_05705</name>
</gene>